<accession>A0A226QJS6</accession>
<keyword evidence="5" id="KW-1185">Reference proteome</keyword>
<dbReference type="RefSeq" id="WP_081189333.1">
    <property type="nucleotide sequence ID" value="NZ_NDYL01000002.1"/>
</dbReference>
<dbReference type="Pfam" id="PF03323">
    <property type="entry name" value="GerA"/>
    <property type="match status" value="1"/>
</dbReference>
<dbReference type="GO" id="GO:0009847">
    <property type="term" value="P:spore germination"/>
    <property type="evidence" value="ECO:0007669"/>
    <property type="project" value="InterPro"/>
</dbReference>
<comment type="similarity">
    <text evidence="1">Belongs to the GerABKA family.</text>
</comment>
<feature type="transmembrane region" description="Helical" evidence="3">
    <location>
        <begin position="431"/>
        <end position="457"/>
    </location>
</feature>
<proteinExistence type="inferred from homology"/>
<dbReference type="Proteomes" id="UP000198394">
    <property type="component" value="Unassembled WGS sequence"/>
</dbReference>
<evidence type="ECO:0000313" key="4">
    <source>
        <dbReference type="EMBL" id="OXB91937.1"/>
    </source>
</evidence>
<dbReference type="PIRSF" id="PIRSF005690">
    <property type="entry name" value="GerBA"/>
    <property type="match status" value="1"/>
</dbReference>
<evidence type="ECO:0000256" key="1">
    <source>
        <dbReference type="ARBA" id="ARBA00005278"/>
    </source>
</evidence>
<feature type="transmembrane region" description="Helical" evidence="3">
    <location>
        <begin position="309"/>
        <end position="328"/>
    </location>
</feature>
<comment type="caution">
    <text evidence="4">The sequence shown here is derived from an EMBL/GenBank/DDBJ whole genome shotgun (WGS) entry which is preliminary data.</text>
</comment>
<dbReference type="PANTHER" id="PTHR22550:SF5">
    <property type="entry name" value="LEUCINE ZIPPER PROTEIN 4"/>
    <property type="match status" value="1"/>
</dbReference>
<dbReference type="AlphaFoldDB" id="A0A226QJS6"/>
<evidence type="ECO:0000256" key="3">
    <source>
        <dbReference type="SAM" id="Phobius"/>
    </source>
</evidence>
<reference evidence="4 5" key="1">
    <citation type="submission" date="2017-04" db="EMBL/GenBank/DDBJ databases">
        <title>The genome sequence of Parageobacillus galactosidasius DSM 18751.</title>
        <authorList>
            <person name="Ramaloko W.T."/>
            <person name="Koen N."/>
            <person name="Polliack S."/>
            <person name="Aliyu H."/>
            <person name="Lebre P."/>
            <person name="Mohr T."/>
            <person name="Oswald F."/>
            <person name="Zwick M."/>
            <person name="Neumann A."/>
            <person name="Syldatk C."/>
            <person name="Cowan D."/>
            <person name="De Maayer P."/>
        </authorList>
    </citation>
    <scope>NUCLEOTIDE SEQUENCE [LARGE SCALE GENOMIC DNA]</scope>
    <source>
        <strain evidence="4 5">DSM 18751</strain>
    </source>
</reference>
<dbReference type="EMBL" id="NDYL01000002">
    <property type="protein sequence ID" value="OXB91937.1"/>
    <property type="molecule type" value="Genomic_DNA"/>
</dbReference>
<keyword evidence="3" id="KW-1133">Transmembrane helix</keyword>
<dbReference type="InterPro" id="IPR050768">
    <property type="entry name" value="UPF0353/GerABKA_families"/>
</dbReference>
<dbReference type="GO" id="GO:0016020">
    <property type="term" value="C:membrane"/>
    <property type="evidence" value="ECO:0007669"/>
    <property type="project" value="InterPro"/>
</dbReference>
<evidence type="ECO:0000256" key="2">
    <source>
        <dbReference type="ARBA" id="ARBA00023136"/>
    </source>
</evidence>
<sequence length="508" mass="56616">MQIPSRAPQVRNNPNDHSGQETLIISEQTLRDHFSHCKDVAILTSTIQPAKTASGTLTLVFVYCEELCDSQQMKQVIFPMFREMCREYPCQSVEEIETNKLMPMELLGKEVLIDDLNYLLFSGDLLIYFQEADVLYSLTLANPPNRDPEEPNTEVSIRGPKDGFIEEISKNVALIRKRIKSHKLCYEQFIVGTRSQTKVGLMYIDDIANPEMIHEVKKRILQVNIDSLTSTNQLEEQIGDKRFSLFPLFAYTGRPDFAVNCLLNGRFIILLDGAPTVIIGPGNLLFLLNTSEDNVTSPFFVIFQRFLRTMGISVSIYLPGFWVALLSFHPEEVPFTLLGTVVLSRQGVPLPVPLETFIMVGLFEIFKEAGMRLPLAIGQTLSVVGGLIIGQSAVNAGLSTPGSLVVAAISVIATFTLVNQNLAGTVTLLRFFVLAASSALGFFGFIASLFIILTYMVNLTIFGIPYLTPLSPPTRDIWKVLIPNGWKQFKKRADLLKPQDDTPRGEAN</sequence>
<dbReference type="InterPro" id="IPR004995">
    <property type="entry name" value="Spore_Ger"/>
</dbReference>
<keyword evidence="3" id="KW-0812">Transmembrane</keyword>
<gene>
    <name evidence="4" type="ORF">B9L23_11735</name>
</gene>
<keyword evidence="2 3" id="KW-0472">Membrane</keyword>
<protein>
    <submittedName>
        <fullName evidence="4">Spore germination protein</fullName>
    </submittedName>
</protein>
<organism evidence="4 5">
    <name type="scientific">Parageobacillus galactosidasius</name>
    <dbReference type="NCBI Taxonomy" id="883812"/>
    <lineage>
        <taxon>Bacteria</taxon>
        <taxon>Bacillati</taxon>
        <taxon>Bacillota</taxon>
        <taxon>Bacilli</taxon>
        <taxon>Bacillales</taxon>
        <taxon>Anoxybacillaceae</taxon>
        <taxon>Parageobacillus</taxon>
    </lineage>
</organism>
<dbReference type="PANTHER" id="PTHR22550">
    <property type="entry name" value="SPORE GERMINATION PROTEIN"/>
    <property type="match status" value="1"/>
</dbReference>
<feature type="transmembrane region" description="Helical" evidence="3">
    <location>
        <begin position="400"/>
        <end position="419"/>
    </location>
</feature>
<evidence type="ECO:0000313" key="5">
    <source>
        <dbReference type="Proteomes" id="UP000198394"/>
    </source>
</evidence>
<name>A0A226QJS6_9BACL</name>
<feature type="transmembrane region" description="Helical" evidence="3">
    <location>
        <begin position="267"/>
        <end position="288"/>
    </location>
</feature>